<dbReference type="Proteomes" id="UP001066276">
    <property type="component" value="Chromosome 4_1"/>
</dbReference>
<feature type="region of interest" description="Disordered" evidence="1">
    <location>
        <begin position="1"/>
        <end position="23"/>
    </location>
</feature>
<evidence type="ECO:0000313" key="3">
    <source>
        <dbReference type="Proteomes" id="UP001066276"/>
    </source>
</evidence>
<sequence>MLTMPHGKTLSDMSAGRGIASTNRRSSRAGGWLELTEFGVEFGRPGSLAPAPWLGLLPARLPVSGQRSPAGHMGVGPGRWGRVELDKLDTQINIMNLTGEQIVGINQKMDTITSLIAQPAAGPTPNREHYACGPIIDKLVVLPDILSNILTLLQPARN</sequence>
<comment type="caution">
    <text evidence="2">The sequence shown here is derived from an EMBL/GenBank/DDBJ whole genome shotgun (WGS) entry which is preliminary data.</text>
</comment>
<keyword evidence="3" id="KW-1185">Reference proteome</keyword>
<dbReference type="EMBL" id="JANPWB010000007">
    <property type="protein sequence ID" value="KAJ1171207.1"/>
    <property type="molecule type" value="Genomic_DNA"/>
</dbReference>
<protein>
    <submittedName>
        <fullName evidence="2">Uncharacterized protein</fullName>
    </submittedName>
</protein>
<accession>A0AAV7T474</accession>
<dbReference type="AlphaFoldDB" id="A0AAV7T474"/>
<gene>
    <name evidence="2" type="ORF">NDU88_003077</name>
</gene>
<proteinExistence type="predicted"/>
<evidence type="ECO:0000256" key="1">
    <source>
        <dbReference type="SAM" id="MobiDB-lite"/>
    </source>
</evidence>
<evidence type="ECO:0000313" key="2">
    <source>
        <dbReference type="EMBL" id="KAJ1171207.1"/>
    </source>
</evidence>
<organism evidence="2 3">
    <name type="scientific">Pleurodeles waltl</name>
    <name type="common">Iberian ribbed newt</name>
    <dbReference type="NCBI Taxonomy" id="8319"/>
    <lineage>
        <taxon>Eukaryota</taxon>
        <taxon>Metazoa</taxon>
        <taxon>Chordata</taxon>
        <taxon>Craniata</taxon>
        <taxon>Vertebrata</taxon>
        <taxon>Euteleostomi</taxon>
        <taxon>Amphibia</taxon>
        <taxon>Batrachia</taxon>
        <taxon>Caudata</taxon>
        <taxon>Salamandroidea</taxon>
        <taxon>Salamandridae</taxon>
        <taxon>Pleurodelinae</taxon>
        <taxon>Pleurodeles</taxon>
    </lineage>
</organism>
<reference evidence="2" key="1">
    <citation type="journal article" date="2022" name="bioRxiv">
        <title>Sequencing and chromosome-scale assembly of the giantPleurodeles waltlgenome.</title>
        <authorList>
            <person name="Brown T."/>
            <person name="Elewa A."/>
            <person name="Iarovenko S."/>
            <person name="Subramanian E."/>
            <person name="Araus A.J."/>
            <person name="Petzold A."/>
            <person name="Susuki M."/>
            <person name="Suzuki K.-i.T."/>
            <person name="Hayashi T."/>
            <person name="Toyoda A."/>
            <person name="Oliveira C."/>
            <person name="Osipova E."/>
            <person name="Leigh N.D."/>
            <person name="Simon A."/>
            <person name="Yun M.H."/>
        </authorList>
    </citation>
    <scope>NUCLEOTIDE SEQUENCE</scope>
    <source>
        <strain evidence="2">20211129_DDA</strain>
        <tissue evidence="2">Liver</tissue>
    </source>
</reference>
<name>A0AAV7T474_PLEWA</name>